<dbReference type="RefSeq" id="WP_145360293.1">
    <property type="nucleotide sequence ID" value="NZ_CP036265.1"/>
</dbReference>
<gene>
    <name evidence="8" type="primary">speA</name>
    <name evidence="8" type="ORF">CA12_35430</name>
</gene>
<evidence type="ECO:0000256" key="5">
    <source>
        <dbReference type="ARBA" id="ARBA00023239"/>
    </source>
</evidence>
<feature type="domain" description="Orn/Lys/Arg decarboxylases family 1 pyridoxal-P attachment site" evidence="6">
    <location>
        <begin position="17"/>
        <end position="315"/>
    </location>
</feature>
<keyword evidence="4" id="KW-0663">Pyridoxal phosphate</keyword>
<dbReference type="OrthoDB" id="9815233at2"/>
<evidence type="ECO:0000259" key="6">
    <source>
        <dbReference type="Pfam" id="PF01276"/>
    </source>
</evidence>
<evidence type="ECO:0000256" key="2">
    <source>
        <dbReference type="ARBA" id="ARBA00010671"/>
    </source>
</evidence>
<dbReference type="EC" id="4.1.1.19" evidence="8"/>
<keyword evidence="9" id="KW-1185">Reference proteome</keyword>
<dbReference type="Gene3D" id="3.40.640.10">
    <property type="entry name" value="Type I PLP-dependent aspartate aminotransferase-like (Major domain)"/>
    <property type="match status" value="1"/>
</dbReference>
<reference evidence="8 9" key="1">
    <citation type="submission" date="2019-02" db="EMBL/GenBank/DDBJ databases">
        <title>Deep-cultivation of Planctomycetes and their phenomic and genomic characterization uncovers novel biology.</title>
        <authorList>
            <person name="Wiegand S."/>
            <person name="Jogler M."/>
            <person name="Boedeker C."/>
            <person name="Pinto D."/>
            <person name="Vollmers J."/>
            <person name="Rivas-Marin E."/>
            <person name="Kohn T."/>
            <person name="Peeters S.H."/>
            <person name="Heuer A."/>
            <person name="Rast P."/>
            <person name="Oberbeckmann S."/>
            <person name="Bunk B."/>
            <person name="Jeske O."/>
            <person name="Meyerdierks A."/>
            <person name="Storesund J.E."/>
            <person name="Kallscheuer N."/>
            <person name="Luecker S."/>
            <person name="Lage O.M."/>
            <person name="Pohl T."/>
            <person name="Merkel B.J."/>
            <person name="Hornburger P."/>
            <person name="Mueller R.-W."/>
            <person name="Bruemmer F."/>
            <person name="Labrenz M."/>
            <person name="Spormann A.M."/>
            <person name="Op den Camp H."/>
            <person name="Overmann J."/>
            <person name="Amann R."/>
            <person name="Jetten M.S.M."/>
            <person name="Mascher T."/>
            <person name="Medema M.H."/>
            <person name="Devos D.P."/>
            <person name="Kaster A.-K."/>
            <person name="Ovreas L."/>
            <person name="Rohde M."/>
            <person name="Galperin M.Y."/>
            <person name="Jogler C."/>
        </authorList>
    </citation>
    <scope>NUCLEOTIDE SEQUENCE [LARGE SCALE GENOMIC DNA]</scope>
    <source>
        <strain evidence="8 9">CA12</strain>
    </source>
</reference>
<evidence type="ECO:0000256" key="4">
    <source>
        <dbReference type="ARBA" id="ARBA00022898"/>
    </source>
</evidence>
<dbReference type="PANTHER" id="PTHR43277:SF4">
    <property type="entry name" value="ARGININE DECARBOXYLASE"/>
    <property type="match status" value="1"/>
</dbReference>
<organism evidence="8 9">
    <name type="scientific">Alienimonas californiensis</name>
    <dbReference type="NCBI Taxonomy" id="2527989"/>
    <lineage>
        <taxon>Bacteria</taxon>
        <taxon>Pseudomonadati</taxon>
        <taxon>Planctomycetota</taxon>
        <taxon>Planctomycetia</taxon>
        <taxon>Planctomycetales</taxon>
        <taxon>Planctomycetaceae</taxon>
        <taxon>Alienimonas</taxon>
    </lineage>
</organism>
<dbReference type="GO" id="GO:0008792">
    <property type="term" value="F:arginine decarboxylase activity"/>
    <property type="evidence" value="ECO:0007669"/>
    <property type="project" value="UniProtKB-EC"/>
</dbReference>
<protein>
    <submittedName>
        <fullName evidence="8">Arginine decarboxylase</fullName>
        <ecNumber evidence="8">4.1.1.19</ecNumber>
    </submittedName>
</protein>
<evidence type="ECO:0000259" key="7">
    <source>
        <dbReference type="Pfam" id="PF03711"/>
    </source>
</evidence>
<evidence type="ECO:0000313" key="8">
    <source>
        <dbReference type="EMBL" id="QDT17421.1"/>
    </source>
</evidence>
<sequence length="494" mass="51617">MSAVQISGSREPADRAPLLDALLAYADRGVRGLHTPGHKSGRFAPPRMLEALGPAAFRLDLPAMGVTDNTFHPRGCLAEAERLAADLYEASATRFLAGGATLGIIAGVLAAVPEGDSLLLSRIAHRSAFSALALSGATPRYLMPRSADPAAAAELSPADVAHHLDADPRIRALLLTRPSYYGVAASLDVLREVAALCRRRGVLTIVDEAHGGHFKFLPAGRGPGSAVDAPVDLVIQSPHKTLGALVGGAWAHFPQESRLDPDRFAARMNLLQTTSPSNLVLASLDAARQWLHGGGRNRFPDAVPEVAALRAKLAALPGVRLSGASRDPEDFATTDPFRLAVDVSETGADGPAVERVLRERRIEHEFCDRTHVVFVLGPGDDRAAWDDLIDTFAALPPGQPGENGHGGGAVLPEPLVRLSPRRAASLPTESVPRAGAAGRIAGEVIAVYPPGIPLACPGEEVTAEVLRAADAAAAAGLSVHAADSTLKRILVLAD</sequence>
<dbReference type="AlphaFoldDB" id="A0A517PDL3"/>
<dbReference type="InterPro" id="IPR000310">
    <property type="entry name" value="Orn/Lys/Arg_deCO2ase_major_dom"/>
</dbReference>
<dbReference type="InterPro" id="IPR015421">
    <property type="entry name" value="PyrdxlP-dep_Trfase_major"/>
</dbReference>
<feature type="domain" description="Orn/Lys/Arg decarboxylase C-terminal" evidence="7">
    <location>
        <begin position="427"/>
        <end position="464"/>
    </location>
</feature>
<dbReference type="InterPro" id="IPR052357">
    <property type="entry name" value="Orn_Lys_Arg_decarboxylase-I"/>
</dbReference>
<dbReference type="KEGG" id="acaf:CA12_35430"/>
<evidence type="ECO:0000313" key="9">
    <source>
        <dbReference type="Proteomes" id="UP000318741"/>
    </source>
</evidence>
<dbReference type="Pfam" id="PF01276">
    <property type="entry name" value="OKR_DC_1"/>
    <property type="match status" value="1"/>
</dbReference>
<dbReference type="EMBL" id="CP036265">
    <property type="protein sequence ID" value="QDT17421.1"/>
    <property type="molecule type" value="Genomic_DNA"/>
</dbReference>
<dbReference type="Gene3D" id="3.90.100.10">
    <property type="entry name" value="Orn/Lys/Arg decarboxylase, C-terminal domain"/>
    <property type="match status" value="1"/>
</dbReference>
<proteinExistence type="inferred from homology"/>
<dbReference type="InterPro" id="IPR008286">
    <property type="entry name" value="Prn/Lys/Arg_de-COase_C"/>
</dbReference>
<dbReference type="InterPro" id="IPR015424">
    <property type="entry name" value="PyrdxlP-dep_Trfase"/>
</dbReference>
<comment type="similarity">
    <text evidence="2">Belongs to the Orn/Lys/Arg decarboxylase class-I family.</text>
</comment>
<evidence type="ECO:0000256" key="3">
    <source>
        <dbReference type="ARBA" id="ARBA00022793"/>
    </source>
</evidence>
<name>A0A517PDL3_9PLAN</name>
<dbReference type="Pfam" id="PF03711">
    <property type="entry name" value="OKR_DC_1_C"/>
    <property type="match status" value="1"/>
</dbReference>
<keyword evidence="3" id="KW-0210">Decarboxylase</keyword>
<comment type="cofactor">
    <cofactor evidence="1">
        <name>pyridoxal 5'-phosphate</name>
        <dbReference type="ChEBI" id="CHEBI:597326"/>
    </cofactor>
</comment>
<evidence type="ECO:0000256" key="1">
    <source>
        <dbReference type="ARBA" id="ARBA00001933"/>
    </source>
</evidence>
<dbReference type="SUPFAM" id="SSF53383">
    <property type="entry name" value="PLP-dependent transferases"/>
    <property type="match status" value="1"/>
</dbReference>
<dbReference type="Proteomes" id="UP000318741">
    <property type="component" value="Chromosome"/>
</dbReference>
<accession>A0A517PDL3</accession>
<dbReference type="PANTHER" id="PTHR43277">
    <property type="entry name" value="ARGININE DECARBOXYLASE"/>
    <property type="match status" value="1"/>
</dbReference>
<keyword evidence="5 8" id="KW-0456">Lyase</keyword>